<dbReference type="GO" id="GO:0008237">
    <property type="term" value="F:metallopeptidase activity"/>
    <property type="evidence" value="ECO:0007669"/>
    <property type="project" value="UniProtKB-KW"/>
</dbReference>
<keyword evidence="6 9" id="KW-0378">Hydrolase</keyword>
<gene>
    <name evidence="11" type="ORF">H8730_12085</name>
</gene>
<comment type="similarity">
    <text evidence="2 9">Belongs to the peptidase M18 family.</text>
</comment>
<dbReference type="InterPro" id="IPR001948">
    <property type="entry name" value="Peptidase_M18"/>
</dbReference>
<accession>A0A926HXY7</accession>
<evidence type="ECO:0000256" key="8">
    <source>
        <dbReference type="ARBA" id="ARBA00023049"/>
    </source>
</evidence>
<evidence type="ECO:0000256" key="9">
    <source>
        <dbReference type="RuleBase" id="RU004386"/>
    </source>
</evidence>
<dbReference type="InterPro" id="IPR023358">
    <property type="entry name" value="Peptidase_M18_dom2"/>
</dbReference>
<dbReference type="GO" id="GO:0005737">
    <property type="term" value="C:cytoplasm"/>
    <property type="evidence" value="ECO:0007669"/>
    <property type="project" value="UniProtKB-ARBA"/>
</dbReference>
<dbReference type="GO" id="GO:0004177">
    <property type="term" value="F:aminopeptidase activity"/>
    <property type="evidence" value="ECO:0007669"/>
    <property type="project" value="UniProtKB-KW"/>
</dbReference>
<dbReference type="GO" id="GO:0008270">
    <property type="term" value="F:zinc ion binding"/>
    <property type="evidence" value="ECO:0007669"/>
    <property type="project" value="InterPro"/>
</dbReference>
<evidence type="ECO:0000256" key="5">
    <source>
        <dbReference type="ARBA" id="ARBA00022723"/>
    </source>
</evidence>
<dbReference type="PRINTS" id="PR00932">
    <property type="entry name" value="AMINO1PTASE"/>
</dbReference>
<comment type="caution">
    <text evidence="11">The sequence shown here is derived from an EMBL/GenBank/DDBJ whole genome shotgun (WGS) entry which is preliminary data.</text>
</comment>
<evidence type="ECO:0000256" key="10">
    <source>
        <dbReference type="RuleBase" id="RU004387"/>
    </source>
</evidence>
<comment type="cofactor">
    <cofactor evidence="1 10">
        <name>Zn(2+)</name>
        <dbReference type="ChEBI" id="CHEBI:29105"/>
    </cofactor>
</comment>
<dbReference type="PANTHER" id="PTHR28570:SF2">
    <property type="entry name" value="M18 FAMILY AMINOPEPTIDASE 1-RELATED"/>
    <property type="match status" value="1"/>
</dbReference>
<evidence type="ECO:0000313" key="11">
    <source>
        <dbReference type="EMBL" id="MBC8544277.1"/>
    </source>
</evidence>
<evidence type="ECO:0000256" key="4">
    <source>
        <dbReference type="ARBA" id="ARBA00022670"/>
    </source>
</evidence>
<dbReference type="RefSeq" id="WP_177714423.1">
    <property type="nucleotide sequence ID" value="NZ_JACRSQ010000018.1"/>
</dbReference>
<evidence type="ECO:0000256" key="6">
    <source>
        <dbReference type="ARBA" id="ARBA00022801"/>
    </source>
</evidence>
<name>A0A926HXY7_9FIRM</name>
<protein>
    <recommendedName>
        <fullName evidence="10">M18 family aminopeptidase</fullName>
        <ecNumber evidence="10">3.4.11.-</ecNumber>
    </recommendedName>
</protein>
<keyword evidence="7 9" id="KW-0862">Zinc</keyword>
<dbReference type="FunFam" id="2.30.250.10:FF:000006">
    <property type="entry name" value="Probable M18 family aminopeptidase 1"/>
    <property type="match status" value="1"/>
</dbReference>
<keyword evidence="8 9" id="KW-0482">Metalloprotease</keyword>
<evidence type="ECO:0000313" key="12">
    <source>
        <dbReference type="Proteomes" id="UP000657006"/>
    </source>
</evidence>
<reference evidence="11" key="1">
    <citation type="submission" date="2020-08" db="EMBL/GenBank/DDBJ databases">
        <title>Genome public.</title>
        <authorList>
            <person name="Liu C."/>
            <person name="Sun Q."/>
        </authorList>
    </citation>
    <scope>NUCLEOTIDE SEQUENCE</scope>
    <source>
        <strain evidence="11">NSJ-32</strain>
    </source>
</reference>
<evidence type="ECO:0000256" key="7">
    <source>
        <dbReference type="ARBA" id="ARBA00022833"/>
    </source>
</evidence>
<organism evidence="11 12">
    <name type="scientific">Bianquea renquensis</name>
    <dbReference type="NCBI Taxonomy" id="2763661"/>
    <lineage>
        <taxon>Bacteria</taxon>
        <taxon>Bacillati</taxon>
        <taxon>Bacillota</taxon>
        <taxon>Clostridia</taxon>
        <taxon>Eubacteriales</taxon>
        <taxon>Bianqueaceae</taxon>
        <taxon>Bianquea</taxon>
    </lineage>
</organism>
<dbReference type="Gene3D" id="3.40.630.10">
    <property type="entry name" value="Zn peptidases"/>
    <property type="match status" value="1"/>
</dbReference>
<keyword evidence="3 9" id="KW-0031">Aminopeptidase</keyword>
<dbReference type="Proteomes" id="UP000657006">
    <property type="component" value="Unassembled WGS sequence"/>
</dbReference>
<dbReference type="EMBL" id="JACRSQ010000018">
    <property type="protein sequence ID" value="MBC8544277.1"/>
    <property type="molecule type" value="Genomic_DNA"/>
</dbReference>
<dbReference type="PANTHER" id="PTHR28570">
    <property type="entry name" value="ASPARTYL AMINOPEPTIDASE"/>
    <property type="match status" value="1"/>
</dbReference>
<evidence type="ECO:0000256" key="2">
    <source>
        <dbReference type="ARBA" id="ARBA00008290"/>
    </source>
</evidence>
<dbReference type="EC" id="3.4.11.-" evidence="10"/>
<keyword evidence="5 9" id="KW-0479">Metal-binding</keyword>
<proteinExistence type="inferred from homology"/>
<dbReference type="Pfam" id="PF02127">
    <property type="entry name" value="Peptidase_M18"/>
    <property type="match status" value="1"/>
</dbReference>
<dbReference type="SUPFAM" id="SSF53187">
    <property type="entry name" value="Zn-dependent exopeptidases"/>
    <property type="match status" value="1"/>
</dbReference>
<keyword evidence="4 9" id="KW-0645">Protease</keyword>
<dbReference type="NCBIfam" id="NF002600">
    <property type="entry name" value="PRK02256.1"/>
    <property type="match status" value="1"/>
</dbReference>
<evidence type="ECO:0000256" key="1">
    <source>
        <dbReference type="ARBA" id="ARBA00001947"/>
    </source>
</evidence>
<dbReference type="Gene3D" id="2.30.250.10">
    <property type="entry name" value="Aminopeptidase i, Domain 2"/>
    <property type="match status" value="1"/>
</dbReference>
<evidence type="ECO:0000256" key="3">
    <source>
        <dbReference type="ARBA" id="ARBA00022438"/>
    </source>
</evidence>
<dbReference type="SUPFAM" id="SSF101821">
    <property type="entry name" value="Aminopeptidase/glucanase lid domain"/>
    <property type="match status" value="1"/>
</dbReference>
<keyword evidence="12" id="KW-1185">Reference proteome</keyword>
<dbReference type="GO" id="GO:0006508">
    <property type="term" value="P:proteolysis"/>
    <property type="evidence" value="ECO:0007669"/>
    <property type="project" value="UniProtKB-KW"/>
</dbReference>
<sequence length="456" mass="50066">MTSKTLWETYSPAMKEEAEHFCEGYKQHISSCKTERECVDAVMRAAAERGYLDISKVGALTPGSKVYAVNRGKMLVLVHVGTLPFEQGLNILGAHIDSPRLDLKPNPLYEDSGFAMLKTHYYGGIKKFQWVTLPLALHGVVFKKDGTKIPVVIGEDPQDPVFGISDVLPHLGKDQNEKTLPKAFTGEDLNICFGSIPLEGEGSERVKDSVLSILKDKYSIEEDDFQSAEIEVVPAGMARDYGIDRSMILAYGHDDRICSYTSYMAMLDEDAVPSKTCVTVLVDKEEIGSVGATGMHSRFFENAVAEVMEKCGCYTELSLRKALAASQMLSSDVSAGFDPNYASVHEKNNAPFFGKGPVLHKYTGAGGKSGSNDASAEYIAKLRRLFDQETVQFQMAELGKVDQGGGGTIAYIPAQYAMDVIDLGIPLHSMHAPWEVASKVDIFEAYRAYRAFLKNM</sequence>
<dbReference type="AlphaFoldDB" id="A0A926HXY7"/>